<evidence type="ECO:0000256" key="12">
    <source>
        <dbReference type="ARBA" id="ARBA00034074"/>
    </source>
</evidence>
<evidence type="ECO:0000256" key="1">
    <source>
        <dbReference type="ARBA" id="ARBA00004613"/>
    </source>
</evidence>
<dbReference type="GO" id="GO:0071555">
    <property type="term" value="P:cell wall organization"/>
    <property type="evidence" value="ECO:0007669"/>
    <property type="project" value="UniProtKB-KW"/>
</dbReference>
<sequence>MAPHFLVALALALPISATLHPRQRSPTAASSCTVTAYADIPRATSSCTSIVLSALTIPPWKQIDLRKLKDGTSVTFVGKTVFQQQRAAVGGGRDDGDDRKVKSVAVDEEEPMIRLGGKDISLIGAPGSLLYGSGEELWDGIGSNPGHTVKKPKDFMKLNKIKGNSVVRGLHVQNWPVRLFSLFDVNGLVMEDLNLNNADGDKRVQWTNTEKGTTGSGTAAHNTDAFGLAKAYNITIRNSRIHNQDDCIAITSGGNILAENITCIGGHGLSIGSIGGKGKGGSDEVERNTVKGVIFRNSQVLDSQNGVRIKSNAGEKGHVENVTFENIFIGNATSIGVAIHQDYSNAKAKSGTTSNLVMFKDIVLTNVTGTASPKAQNYYVKCGDGSCVNFKWTDVRITGGQKDSCSATDANVEIAGNFLCGAGEGPATGSGSYDPAAKKPAATNSRLDRPAKLQPSKLAKPESSKSAKITSTKSVKAESSRKVKTQATSTAGITKSLPLEASRPWPTSAEATKGVHLDATAPRVESTRTAEWLWETSKPGML</sequence>
<evidence type="ECO:0000256" key="9">
    <source>
        <dbReference type="ARBA" id="ARBA00023180"/>
    </source>
</evidence>
<dbReference type="InterPro" id="IPR012334">
    <property type="entry name" value="Pectin_lyas_fold"/>
</dbReference>
<dbReference type="AlphaFoldDB" id="A0A6G1HNW9"/>
<dbReference type="InterPro" id="IPR000743">
    <property type="entry name" value="Glyco_hydro_28"/>
</dbReference>
<evidence type="ECO:0000313" key="19">
    <source>
        <dbReference type="Proteomes" id="UP000799640"/>
    </source>
</evidence>
<dbReference type="GO" id="GO:0045490">
    <property type="term" value="P:pectin catabolic process"/>
    <property type="evidence" value="ECO:0007669"/>
    <property type="project" value="TreeGrafter"/>
</dbReference>
<dbReference type="PROSITE" id="PS00502">
    <property type="entry name" value="POLYGALACTURONASE"/>
    <property type="match status" value="1"/>
</dbReference>
<evidence type="ECO:0000256" key="4">
    <source>
        <dbReference type="ARBA" id="ARBA00022525"/>
    </source>
</evidence>
<comment type="subcellular location">
    <subcellularLocation>
        <location evidence="1">Secreted</location>
    </subcellularLocation>
</comment>
<dbReference type="SUPFAM" id="SSF51126">
    <property type="entry name" value="Pectin lyase-like"/>
    <property type="match status" value="1"/>
</dbReference>
<evidence type="ECO:0000256" key="8">
    <source>
        <dbReference type="ARBA" id="ARBA00023157"/>
    </source>
</evidence>
<dbReference type="SMART" id="SM00710">
    <property type="entry name" value="PbH1"/>
    <property type="match status" value="3"/>
</dbReference>
<keyword evidence="19" id="KW-1185">Reference proteome</keyword>
<feature type="region of interest" description="Disordered" evidence="16">
    <location>
        <begin position="429"/>
        <end position="515"/>
    </location>
</feature>
<evidence type="ECO:0000256" key="7">
    <source>
        <dbReference type="ARBA" id="ARBA00022801"/>
    </source>
</evidence>
<dbReference type="PANTHER" id="PTHR31884">
    <property type="entry name" value="POLYGALACTURONASE"/>
    <property type="match status" value="1"/>
</dbReference>
<protein>
    <recommendedName>
        <fullName evidence="3">endo-polygalacturonase</fullName>
        <ecNumber evidence="3">3.2.1.15</ecNumber>
    </recommendedName>
</protein>
<keyword evidence="7 15" id="KW-0378">Hydrolase</keyword>
<evidence type="ECO:0000256" key="17">
    <source>
        <dbReference type="SAM" id="SignalP"/>
    </source>
</evidence>
<dbReference type="EMBL" id="ML996703">
    <property type="protein sequence ID" value="KAF2397601.1"/>
    <property type="molecule type" value="Genomic_DNA"/>
</dbReference>
<gene>
    <name evidence="18" type="ORF">EJ06DRAFT_533214</name>
</gene>
<dbReference type="InterPro" id="IPR050434">
    <property type="entry name" value="Glycosyl_hydrlase_28"/>
</dbReference>
<keyword evidence="10 15" id="KW-0326">Glycosidase</keyword>
<comment type="function">
    <text evidence="13">Involved in maceration and soft-rotting of plant tissue. Hydrolyzes the 1,4-alpha glycosidic bonds of de-esterified pectate in the smooth region of the plant cell wall.</text>
</comment>
<evidence type="ECO:0000256" key="11">
    <source>
        <dbReference type="ARBA" id="ARBA00023316"/>
    </source>
</evidence>
<dbReference type="Proteomes" id="UP000799640">
    <property type="component" value="Unassembled WGS sequence"/>
</dbReference>
<evidence type="ECO:0000256" key="13">
    <source>
        <dbReference type="ARBA" id="ARBA00037707"/>
    </source>
</evidence>
<keyword evidence="6" id="KW-0677">Repeat</keyword>
<organism evidence="18 19">
    <name type="scientific">Trichodelitschia bisporula</name>
    <dbReference type="NCBI Taxonomy" id="703511"/>
    <lineage>
        <taxon>Eukaryota</taxon>
        <taxon>Fungi</taxon>
        <taxon>Dikarya</taxon>
        <taxon>Ascomycota</taxon>
        <taxon>Pezizomycotina</taxon>
        <taxon>Dothideomycetes</taxon>
        <taxon>Dothideomycetes incertae sedis</taxon>
        <taxon>Phaeotrichales</taxon>
        <taxon>Phaeotrichaceae</taxon>
        <taxon>Trichodelitschia</taxon>
    </lineage>
</organism>
<evidence type="ECO:0000256" key="2">
    <source>
        <dbReference type="ARBA" id="ARBA00008834"/>
    </source>
</evidence>
<dbReference type="Gene3D" id="2.160.20.10">
    <property type="entry name" value="Single-stranded right-handed beta-helix, Pectin lyase-like"/>
    <property type="match status" value="1"/>
</dbReference>
<evidence type="ECO:0000256" key="16">
    <source>
        <dbReference type="SAM" id="MobiDB-lite"/>
    </source>
</evidence>
<evidence type="ECO:0000256" key="15">
    <source>
        <dbReference type="RuleBase" id="RU361169"/>
    </source>
</evidence>
<feature type="signal peptide" evidence="17">
    <location>
        <begin position="1"/>
        <end position="17"/>
    </location>
</feature>
<keyword evidence="8" id="KW-1015">Disulfide bond</keyword>
<proteinExistence type="inferred from homology"/>
<feature type="chain" id="PRO_5026111734" description="endo-polygalacturonase" evidence="17">
    <location>
        <begin position="18"/>
        <end position="542"/>
    </location>
</feature>
<comment type="catalytic activity">
    <reaction evidence="12">
        <text>(1,4-alpha-D-galacturonosyl)n+m + H2O = (1,4-alpha-D-galacturonosyl)n + (1,4-alpha-D-galacturonosyl)m.</text>
        <dbReference type="EC" id="3.2.1.15"/>
    </reaction>
</comment>
<reference evidence="18" key="1">
    <citation type="journal article" date="2020" name="Stud. Mycol.">
        <title>101 Dothideomycetes genomes: a test case for predicting lifestyles and emergence of pathogens.</title>
        <authorList>
            <person name="Haridas S."/>
            <person name="Albert R."/>
            <person name="Binder M."/>
            <person name="Bloem J."/>
            <person name="Labutti K."/>
            <person name="Salamov A."/>
            <person name="Andreopoulos B."/>
            <person name="Baker S."/>
            <person name="Barry K."/>
            <person name="Bills G."/>
            <person name="Bluhm B."/>
            <person name="Cannon C."/>
            <person name="Castanera R."/>
            <person name="Culley D."/>
            <person name="Daum C."/>
            <person name="Ezra D."/>
            <person name="Gonzalez J."/>
            <person name="Henrissat B."/>
            <person name="Kuo A."/>
            <person name="Liang C."/>
            <person name="Lipzen A."/>
            <person name="Lutzoni F."/>
            <person name="Magnuson J."/>
            <person name="Mondo S."/>
            <person name="Nolan M."/>
            <person name="Ohm R."/>
            <person name="Pangilinan J."/>
            <person name="Park H.-J."/>
            <person name="Ramirez L."/>
            <person name="Alfaro M."/>
            <person name="Sun H."/>
            <person name="Tritt A."/>
            <person name="Yoshinaga Y."/>
            <person name="Zwiers L.-H."/>
            <person name="Turgeon B."/>
            <person name="Goodwin S."/>
            <person name="Spatafora J."/>
            <person name="Crous P."/>
            <person name="Grigoriev I."/>
        </authorList>
    </citation>
    <scope>NUCLEOTIDE SEQUENCE</scope>
    <source>
        <strain evidence="18">CBS 262.69</strain>
    </source>
</reference>
<evidence type="ECO:0000256" key="14">
    <source>
        <dbReference type="PROSITE-ProRule" id="PRU10052"/>
    </source>
</evidence>
<accession>A0A6G1HNW9</accession>
<comment type="similarity">
    <text evidence="2 15">Belongs to the glycosyl hydrolase 28 family.</text>
</comment>
<dbReference type="PANTHER" id="PTHR31884:SF9">
    <property type="entry name" value="ENDOPOLYGALACTURONASE D-RELATED"/>
    <property type="match status" value="1"/>
</dbReference>
<dbReference type="InterPro" id="IPR006626">
    <property type="entry name" value="PbH1"/>
</dbReference>
<keyword evidence="9" id="KW-0325">Glycoprotein</keyword>
<evidence type="ECO:0000256" key="5">
    <source>
        <dbReference type="ARBA" id="ARBA00022729"/>
    </source>
</evidence>
<keyword evidence="4" id="KW-0964">Secreted</keyword>
<dbReference type="OrthoDB" id="1546079at2759"/>
<name>A0A6G1HNW9_9PEZI</name>
<dbReference type="GO" id="GO:0005576">
    <property type="term" value="C:extracellular region"/>
    <property type="evidence" value="ECO:0007669"/>
    <property type="project" value="UniProtKB-SubCell"/>
</dbReference>
<keyword evidence="5 17" id="KW-0732">Signal</keyword>
<dbReference type="EC" id="3.2.1.15" evidence="3"/>
<evidence type="ECO:0000256" key="10">
    <source>
        <dbReference type="ARBA" id="ARBA00023295"/>
    </source>
</evidence>
<feature type="active site" evidence="14">
    <location>
        <position position="267"/>
    </location>
</feature>
<keyword evidence="11" id="KW-0961">Cell wall biogenesis/degradation</keyword>
<dbReference type="InterPro" id="IPR011050">
    <property type="entry name" value="Pectin_lyase_fold/virulence"/>
</dbReference>
<evidence type="ECO:0000256" key="6">
    <source>
        <dbReference type="ARBA" id="ARBA00022737"/>
    </source>
</evidence>
<dbReference type="GO" id="GO:0004650">
    <property type="term" value="F:polygalacturonase activity"/>
    <property type="evidence" value="ECO:0007669"/>
    <property type="project" value="UniProtKB-EC"/>
</dbReference>
<evidence type="ECO:0000256" key="3">
    <source>
        <dbReference type="ARBA" id="ARBA00012736"/>
    </source>
</evidence>
<evidence type="ECO:0000313" key="18">
    <source>
        <dbReference type="EMBL" id="KAF2397601.1"/>
    </source>
</evidence>
<dbReference type="Pfam" id="PF00295">
    <property type="entry name" value="Glyco_hydro_28"/>
    <property type="match status" value="1"/>
</dbReference>